<dbReference type="EMBL" id="JH001318">
    <property type="protein sequence ID" value="EGW05717.1"/>
    <property type="molecule type" value="Genomic_DNA"/>
</dbReference>
<dbReference type="InParanoid" id="G3I5S3"/>
<dbReference type="AlphaFoldDB" id="G3I5S3"/>
<organism evidence="1 2">
    <name type="scientific">Cricetulus griseus</name>
    <name type="common">Chinese hamster</name>
    <name type="synonym">Cricetulus barabensis griseus</name>
    <dbReference type="NCBI Taxonomy" id="10029"/>
    <lineage>
        <taxon>Eukaryota</taxon>
        <taxon>Metazoa</taxon>
        <taxon>Chordata</taxon>
        <taxon>Craniata</taxon>
        <taxon>Vertebrata</taxon>
        <taxon>Euteleostomi</taxon>
        <taxon>Mammalia</taxon>
        <taxon>Eutheria</taxon>
        <taxon>Euarchontoglires</taxon>
        <taxon>Glires</taxon>
        <taxon>Rodentia</taxon>
        <taxon>Myomorpha</taxon>
        <taxon>Muroidea</taxon>
        <taxon>Cricetidae</taxon>
        <taxon>Cricetinae</taxon>
        <taxon>Cricetulus</taxon>
    </lineage>
</organism>
<sequence length="77" mass="8178">MRLPKTVPIPAPEPATPTLAAPAPMNLSVSLEMTLVWKLRLGMSEVGGRGAAKLLRPSSVYVCGRFNSTADRGRLSS</sequence>
<dbReference type="Proteomes" id="UP000001075">
    <property type="component" value="Unassembled WGS sequence"/>
</dbReference>
<protein>
    <submittedName>
        <fullName evidence="1">Uncharacterized protein</fullName>
    </submittedName>
</protein>
<accession>G3I5S3</accession>
<reference evidence="2" key="1">
    <citation type="journal article" date="2011" name="Nat. Biotechnol.">
        <title>The genomic sequence of the Chinese hamster ovary (CHO)-K1 cell line.</title>
        <authorList>
            <person name="Xu X."/>
            <person name="Nagarajan H."/>
            <person name="Lewis N.E."/>
            <person name="Pan S."/>
            <person name="Cai Z."/>
            <person name="Liu X."/>
            <person name="Chen W."/>
            <person name="Xie M."/>
            <person name="Wang W."/>
            <person name="Hammond S."/>
            <person name="Andersen M.R."/>
            <person name="Neff N."/>
            <person name="Passarelli B."/>
            <person name="Koh W."/>
            <person name="Fan H.C."/>
            <person name="Wang J."/>
            <person name="Gui Y."/>
            <person name="Lee K.H."/>
            <person name="Betenbaugh M.J."/>
            <person name="Quake S.R."/>
            <person name="Famili I."/>
            <person name="Palsson B.O."/>
            <person name="Wang J."/>
        </authorList>
    </citation>
    <scope>NUCLEOTIDE SEQUENCE [LARGE SCALE GENOMIC DNA]</scope>
    <source>
        <strain evidence="2">CHO K1 cell line</strain>
    </source>
</reference>
<gene>
    <name evidence="1" type="ORF">I79_018829</name>
</gene>
<name>G3I5S3_CRIGR</name>
<proteinExistence type="predicted"/>
<evidence type="ECO:0000313" key="1">
    <source>
        <dbReference type="EMBL" id="EGW05717.1"/>
    </source>
</evidence>
<evidence type="ECO:0000313" key="2">
    <source>
        <dbReference type="Proteomes" id="UP000001075"/>
    </source>
</evidence>